<dbReference type="InterPro" id="IPR040564">
    <property type="entry name" value="CxC3-like"/>
</dbReference>
<reference evidence="3" key="1">
    <citation type="submission" date="2021-11" db="EMBL/GenBank/DDBJ databases">
        <authorList>
            <person name="Schell T."/>
        </authorList>
    </citation>
    <scope>NUCLEOTIDE SEQUENCE</scope>
    <source>
        <strain evidence="3">M5</strain>
    </source>
</reference>
<dbReference type="AlphaFoldDB" id="A0A8J2RQI1"/>
<feature type="compositionally biased region" description="Acidic residues" evidence="1">
    <location>
        <begin position="827"/>
        <end position="854"/>
    </location>
</feature>
<dbReference type="PANTHER" id="PTHR33104">
    <property type="entry name" value="SI:DKEY-29D5.2"/>
    <property type="match status" value="1"/>
</dbReference>
<evidence type="ECO:0000313" key="3">
    <source>
        <dbReference type="EMBL" id="CAH0107663.1"/>
    </source>
</evidence>
<dbReference type="OrthoDB" id="6369081at2759"/>
<evidence type="ECO:0000313" key="4">
    <source>
        <dbReference type="Proteomes" id="UP000789390"/>
    </source>
</evidence>
<feature type="region of interest" description="Disordered" evidence="1">
    <location>
        <begin position="808"/>
        <end position="854"/>
    </location>
</feature>
<dbReference type="Pfam" id="PF18758">
    <property type="entry name" value="KDZ"/>
    <property type="match status" value="1"/>
</dbReference>
<keyword evidence="4" id="KW-1185">Reference proteome</keyword>
<accession>A0A8J2RQI1</accession>
<dbReference type="Pfam" id="PF18804">
    <property type="entry name" value="CxC3"/>
    <property type="match status" value="1"/>
</dbReference>
<dbReference type="InterPro" id="IPR040521">
    <property type="entry name" value="KDZ"/>
</dbReference>
<dbReference type="EMBL" id="CAKKLH010000278">
    <property type="protein sequence ID" value="CAH0107663.1"/>
    <property type="molecule type" value="Genomic_DNA"/>
</dbReference>
<comment type="caution">
    <text evidence="3">The sequence shown here is derived from an EMBL/GenBank/DDBJ whole genome shotgun (WGS) entry which is preliminary data.</text>
</comment>
<sequence length="854" mass="98506">MVSATTSQIHQQLTDTSPLFEELDEVHQKLIENLKEDFRAASRNQFVRKTWQERQCDQRKEWENVRTDIFESYVSKQPFRNTCCNVCQKVLELAAVRCMTCKNHLCWDCDDVLHCRQPFHHRYLVNKEILQPLKPCEFWDKDWKSVLKDICVPCFVPTQCVKCSGKGNMKLIPNPDPNLQIAVVMHQGRFDLRAASFLCKDCREITDADKNDYIFSGFWPARATTSISYLFCEELFAMWYHLRHKSPLNSEKMFINTIEEISKESGRSPIVNDPLFSRAFKEWELCRLNIKVKIKNMSTVSCPPCGKSPVMGSSDGNVKLKRHASAGKVLNPQNERESIQEEALRFGDLVIKSDKDVANFRNRIYTKIKKTQKKEMCGGSAFKAAKVDSCKRSKSDETGLLLSVCRHGIGLGAINMHEGESMTYTLFLQKLVFGLNCKFFCNDVICRYEKFVRKVAIAFPEYQQMTSKMKGILPRMHAKAHHWPCQILYNPHWQKGAGLTVGEEHEQVFSKLSLYGYVTKHMSKANRMDLLSAAILYWNWGKIERMPSILSKRLKRASKCVAVYNEKLTSLLNSNQCNIEDLPEILKELKTKALANLGSRQNRKTPFNKLKRNLEGLFIQMKNVSIFISTQAESCKTRTKFRGVLTKLKGKAVKLLSLINSKYRAIHGIISMDDFEKGIFPWDVNSEDDSENESSTLSLSQKYELVDTWMLLQRAEEEITLCKMEMKEYILYLDSTRSSLNRNLIDQNVSCEETNEFIAGKAILMRCEIARLDVKIQESLETFQLYSEADFIRLTQFEAIEVHSAGEVESDLESYTSEEPHDFESSLTEDSDELDEDTEEESQESFEFTDSDQN</sequence>
<protein>
    <recommendedName>
        <fullName evidence="2">CxC3 like cysteine cluster domain-containing protein</fullName>
    </recommendedName>
</protein>
<evidence type="ECO:0000256" key="1">
    <source>
        <dbReference type="SAM" id="MobiDB-lite"/>
    </source>
</evidence>
<proteinExistence type="predicted"/>
<name>A0A8J2RQI1_9CRUS</name>
<organism evidence="3 4">
    <name type="scientific">Daphnia galeata</name>
    <dbReference type="NCBI Taxonomy" id="27404"/>
    <lineage>
        <taxon>Eukaryota</taxon>
        <taxon>Metazoa</taxon>
        <taxon>Ecdysozoa</taxon>
        <taxon>Arthropoda</taxon>
        <taxon>Crustacea</taxon>
        <taxon>Branchiopoda</taxon>
        <taxon>Diplostraca</taxon>
        <taxon>Cladocera</taxon>
        <taxon>Anomopoda</taxon>
        <taxon>Daphniidae</taxon>
        <taxon>Daphnia</taxon>
    </lineage>
</organism>
<feature type="domain" description="CxC3 like cysteine cluster" evidence="2">
    <location>
        <begin position="149"/>
        <end position="264"/>
    </location>
</feature>
<dbReference type="Proteomes" id="UP000789390">
    <property type="component" value="Unassembled WGS sequence"/>
</dbReference>
<dbReference type="PANTHER" id="PTHR33104:SF2">
    <property type="entry name" value="CXC3 LIKE CYSTEINE CLUSTER DOMAIN-CONTAINING PROTEIN"/>
    <property type="match status" value="1"/>
</dbReference>
<evidence type="ECO:0000259" key="2">
    <source>
        <dbReference type="Pfam" id="PF18804"/>
    </source>
</evidence>
<gene>
    <name evidence="3" type="ORF">DGAL_LOCUS10983</name>
</gene>